<evidence type="ECO:0000256" key="2">
    <source>
        <dbReference type="SAM" id="MobiDB-lite"/>
    </source>
</evidence>
<dbReference type="Gene3D" id="3.40.50.2000">
    <property type="entry name" value="Glycogen Phosphorylase B"/>
    <property type="match status" value="2"/>
</dbReference>
<dbReference type="Pfam" id="PF13439">
    <property type="entry name" value="Glyco_transf_4"/>
    <property type="match status" value="1"/>
</dbReference>
<evidence type="ECO:0000256" key="1">
    <source>
        <dbReference type="SAM" id="Coils"/>
    </source>
</evidence>
<dbReference type="EMBL" id="AP019376">
    <property type="protein sequence ID" value="BBH90377.1"/>
    <property type="molecule type" value="Genomic_DNA"/>
</dbReference>
<organism evidence="5">
    <name type="scientific">Thermosporothrix sp. COM3</name>
    <dbReference type="NCBI Taxonomy" id="2490863"/>
    <lineage>
        <taxon>Bacteria</taxon>
        <taxon>Bacillati</taxon>
        <taxon>Chloroflexota</taxon>
        <taxon>Ktedonobacteria</taxon>
        <taxon>Ktedonobacterales</taxon>
        <taxon>Thermosporotrichaceae</taxon>
        <taxon>Thermosporothrix</taxon>
    </lineage>
</organism>
<accession>A0A455SPR9</accession>
<dbReference type="Pfam" id="PF00534">
    <property type="entry name" value="Glycos_transf_1"/>
    <property type="match status" value="1"/>
</dbReference>
<dbReference type="GO" id="GO:0016757">
    <property type="term" value="F:glycosyltransferase activity"/>
    <property type="evidence" value="ECO:0007669"/>
    <property type="project" value="InterPro"/>
</dbReference>
<dbReference type="InterPro" id="IPR028098">
    <property type="entry name" value="Glyco_trans_4-like_N"/>
</dbReference>
<feature type="domain" description="Glycosyltransferase subfamily 4-like N-terminal" evidence="4">
    <location>
        <begin position="14"/>
        <end position="189"/>
    </location>
</feature>
<sequence>MRIMLVTDQYPPMVGGVPTVVHGLAVDFANRGHQVWVVAPSSGARDVRRIEQKVRVYRFASFDWPTYEGLRIPFLPILPVRKLLKKSDPDIIHIHSPVVMGNIAQILAGGLRKPVIATNHYLPINMSRSLSGDTLIGKHFSNISYSYLVSFCNRCEYVTAPTQTALNLLYEHGLRAPARAISNGIDLKRFTPGPADPAILQRFNLPVDQPLILHVNRLSEEKRIDVLIRAVARMQERAHVALVSTGPAEADLRALVASLNLNDRISFLGFVPDNELLTLRRTATLFTIPSEADLQSLATMEAMACGLPVVAARSYALPELVHHEENGYLFEPGNSEEMAAQMDRILRDEPLRQRMGQNSLKIIARHDRQAILEEWEHLYRRLAIEFQEAKERKQQLRVMRKYRARYASDVPLSRMRRTGDLSLEQPPGNLLSWLGTEEKQQEDL</sequence>
<feature type="coiled-coil region" evidence="1">
    <location>
        <begin position="372"/>
        <end position="399"/>
    </location>
</feature>
<dbReference type="PANTHER" id="PTHR45947">
    <property type="entry name" value="SULFOQUINOVOSYL TRANSFERASE SQD2"/>
    <property type="match status" value="1"/>
</dbReference>
<dbReference type="AlphaFoldDB" id="A0A455SPR9"/>
<feature type="domain" description="Glycosyl transferase family 1" evidence="3">
    <location>
        <begin position="201"/>
        <end position="359"/>
    </location>
</feature>
<evidence type="ECO:0000313" key="5">
    <source>
        <dbReference type="EMBL" id="BBH90377.1"/>
    </source>
</evidence>
<protein>
    <submittedName>
        <fullName evidence="5">Glycosyl transferase</fullName>
    </submittedName>
</protein>
<dbReference type="InterPro" id="IPR001296">
    <property type="entry name" value="Glyco_trans_1"/>
</dbReference>
<dbReference type="InterPro" id="IPR050194">
    <property type="entry name" value="Glycosyltransferase_grp1"/>
</dbReference>
<name>A0A455SPR9_9CHLR</name>
<evidence type="ECO:0000259" key="3">
    <source>
        <dbReference type="Pfam" id="PF00534"/>
    </source>
</evidence>
<keyword evidence="1" id="KW-0175">Coiled coil</keyword>
<dbReference type="SUPFAM" id="SSF53756">
    <property type="entry name" value="UDP-Glycosyltransferase/glycogen phosphorylase"/>
    <property type="match status" value="1"/>
</dbReference>
<feature type="region of interest" description="Disordered" evidence="2">
    <location>
        <begin position="417"/>
        <end position="444"/>
    </location>
</feature>
<dbReference type="PANTHER" id="PTHR45947:SF3">
    <property type="entry name" value="SULFOQUINOVOSYL TRANSFERASE SQD2"/>
    <property type="match status" value="1"/>
</dbReference>
<reference evidence="5" key="1">
    <citation type="submission" date="2018-12" db="EMBL/GenBank/DDBJ databases">
        <title>Novel natural products biosynthetic potential of the class Ktedonobacteria.</title>
        <authorList>
            <person name="Zheng Y."/>
            <person name="Saitou A."/>
            <person name="Wang C.M."/>
            <person name="Toyoda A."/>
            <person name="Minakuchi Y."/>
            <person name="Sekiguchi Y."/>
            <person name="Ueda K."/>
            <person name="Takano H."/>
            <person name="Sakai Y."/>
            <person name="Yokota A."/>
            <person name="Yabe S."/>
        </authorList>
    </citation>
    <scope>NUCLEOTIDE SEQUENCE</scope>
    <source>
        <strain evidence="5">COM3</strain>
    </source>
</reference>
<proteinExistence type="predicted"/>
<keyword evidence="5" id="KW-0808">Transferase</keyword>
<evidence type="ECO:0000259" key="4">
    <source>
        <dbReference type="Pfam" id="PF13439"/>
    </source>
</evidence>
<gene>
    <name evidence="5" type="ORF">KTC_51280</name>
</gene>